<evidence type="ECO:0000256" key="5">
    <source>
        <dbReference type="SAM" id="MobiDB-lite"/>
    </source>
</evidence>
<accession>A0ABD0NRU7</accession>
<dbReference type="EMBL" id="JAMKFB020000020">
    <property type="protein sequence ID" value="KAL0164544.1"/>
    <property type="molecule type" value="Genomic_DNA"/>
</dbReference>
<dbReference type="AlphaFoldDB" id="A0ABD0NRU7"/>
<evidence type="ECO:0000256" key="1">
    <source>
        <dbReference type="ARBA" id="ARBA00004308"/>
    </source>
</evidence>
<comment type="subcellular location">
    <subcellularLocation>
        <location evidence="1">Endomembrane system</location>
    </subcellularLocation>
</comment>
<evidence type="ECO:0000256" key="2">
    <source>
        <dbReference type="ARBA" id="ARBA00022553"/>
    </source>
</evidence>
<feature type="non-terminal residue" evidence="6">
    <location>
        <position position="1"/>
    </location>
</feature>
<evidence type="ECO:0000256" key="4">
    <source>
        <dbReference type="ARBA" id="ARBA00023136"/>
    </source>
</evidence>
<reference evidence="6 7" key="1">
    <citation type="submission" date="2024-05" db="EMBL/GenBank/DDBJ databases">
        <title>Genome sequencing and assembly of Indian major carp, Cirrhinus mrigala (Hamilton, 1822).</title>
        <authorList>
            <person name="Mohindra V."/>
            <person name="Chowdhury L.M."/>
            <person name="Lal K."/>
            <person name="Jena J.K."/>
        </authorList>
    </citation>
    <scope>NUCLEOTIDE SEQUENCE [LARGE SCALE GENOMIC DNA]</scope>
    <source>
        <strain evidence="6">CM1030</strain>
        <tissue evidence="6">Blood</tissue>
    </source>
</reference>
<keyword evidence="4" id="KW-0472">Membrane</keyword>
<proteinExistence type="predicted"/>
<organism evidence="6 7">
    <name type="scientific">Cirrhinus mrigala</name>
    <name type="common">Mrigala</name>
    <dbReference type="NCBI Taxonomy" id="683832"/>
    <lineage>
        <taxon>Eukaryota</taxon>
        <taxon>Metazoa</taxon>
        <taxon>Chordata</taxon>
        <taxon>Craniata</taxon>
        <taxon>Vertebrata</taxon>
        <taxon>Euteleostomi</taxon>
        <taxon>Actinopterygii</taxon>
        <taxon>Neopterygii</taxon>
        <taxon>Teleostei</taxon>
        <taxon>Ostariophysi</taxon>
        <taxon>Cypriniformes</taxon>
        <taxon>Cyprinidae</taxon>
        <taxon>Labeoninae</taxon>
        <taxon>Labeonini</taxon>
        <taxon>Cirrhinus</taxon>
    </lineage>
</organism>
<keyword evidence="2" id="KW-0597">Phosphoprotein</keyword>
<gene>
    <name evidence="6" type="ORF">M9458_040297</name>
</gene>
<feature type="non-terminal residue" evidence="6">
    <location>
        <position position="68"/>
    </location>
</feature>
<comment type="caution">
    <text evidence="6">The sequence shown here is derived from an EMBL/GenBank/DDBJ whole genome shotgun (WGS) entry which is preliminary data.</text>
</comment>
<evidence type="ECO:0008006" key="8">
    <source>
        <dbReference type="Google" id="ProtNLM"/>
    </source>
</evidence>
<keyword evidence="7" id="KW-1185">Reference proteome</keyword>
<dbReference type="PANTHER" id="PTHR14514">
    <property type="entry name" value="PKA ANCHORING PROTEIN"/>
    <property type="match status" value="1"/>
</dbReference>
<keyword evidence="3" id="KW-0677">Repeat</keyword>
<evidence type="ECO:0000256" key="3">
    <source>
        <dbReference type="ARBA" id="ARBA00022737"/>
    </source>
</evidence>
<evidence type="ECO:0000313" key="7">
    <source>
        <dbReference type="Proteomes" id="UP001529510"/>
    </source>
</evidence>
<evidence type="ECO:0000313" key="6">
    <source>
        <dbReference type="EMBL" id="KAL0164544.1"/>
    </source>
</evidence>
<sequence length="68" mass="7799">VMAADLRKQISHAAEVYEQTKGMYKDFNSQRQQLQDLISQISEQLKTSEDSLSEFSTSSDPENFVKIK</sequence>
<dbReference type="PANTHER" id="PTHR14514:SF3">
    <property type="entry name" value="NESPRIN-1"/>
    <property type="match status" value="1"/>
</dbReference>
<protein>
    <recommendedName>
        <fullName evidence="8">WXG100 family type VII secretion target</fullName>
    </recommendedName>
</protein>
<feature type="region of interest" description="Disordered" evidence="5">
    <location>
        <begin position="49"/>
        <end position="68"/>
    </location>
</feature>
<name>A0ABD0NRU7_CIRMR</name>
<dbReference type="Proteomes" id="UP001529510">
    <property type="component" value="Unassembled WGS sequence"/>
</dbReference>